<feature type="transmembrane region" description="Helical" evidence="1">
    <location>
        <begin position="126"/>
        <end position="147"/>
    </location>
</feature>
<dbReference type="RefSeq" id="WP_159524419.1">
    <property type="nucleotide sequence ID" value="NZ_CP053642.1"/>
</dbReference>
<feature type="transmembrane region" description="Helical" evidence="1">
    <location>
        <begin position="43"/>
        <end position="65"/>
    </location>
</feature>
<keyword evidence="1" id="KW-1133">Transmembrane helix</keyword>
<keyword evidence="3" id="KW-1185">Reference proteome</keyword>
<dbReference type="EMBL" id="CP053642">
    <property type="protein sequence ID" value="QKD80292.1"/>
    <property type="molecule type" value="Genomic_DNA"/>
</dbReference>
<feature type="transmembrane region" description="Helical" evidence="1">
    <location>
        <begin position="252"/>
        <end position="273"/>
    </location>
</feature>
<dbReference type="PANTHER" id="PTHR37305:SF1">
    <property type="entry name" value="MEMBRANE PROTEIN"/>
    <property type="match status" value="1"/>
</dbReference>
<dbReference type="GO" id="GO:0005886">
    <property type="term" value="C:plasma membrane"/>
    <property type="evidence" value="ECO:0007669"/>
    <property type="project" value="UniProtKB-SubCell"/>
</dbReference>
<dbReference type="PANTHER" id="PTHR37305">
    <property type="entry name" value="INTEGRAL MEMBRANE PROTEIN-RELATED"/>
    <property type="match status" value="1"/>
</dbReference>
<dbReference type="Pfam" id="PF12679">
    <property type="entry name" value="ABC2_membrane_2"/>
    <property type="match status" value="1"/>
</dbReference>
<evidence type="ECO:0000313" key="3">
    <source>
        <dbReference type="Proteomes" id="UP000504752"/>
    </source>
</evidence>
<keyword evidence="1" id="KW-0472">Membrane</keyword>
<feature type="transmembrane region" description="Helical" evidence="1">
    <location>
        <begin position="85"/>
        <end position="105"/>
    </location>
</feature>
<evidence type="ECO:0000313" key="2">
    <source>
        <dbReference type="EMBL" id="QKD80292.1"/>
    </source>
</evidence>
<feature type="transmembrane region" description="Helical" evidence="1">
    <location>
        <begin position="167"/>
        <end position="189"/>
    </location>
</feature>
<keyword evidence="1" id="KW-0812">Transmembrane</keyword>
<organism evidence="2 3">
    <name type="scientific">Actinomyces marmotae</name>
    <dbReference type="NCBI Taxonomy" id="2737173"/>
    <lineage>
        <taxon>Bacteria</taxon>
        <taxon>Bacillati</taxon>
        <taxon>Actinomycetota</taxon>
        <taxon>Actinomycetes</taxon>
        <taxon>Actinomycetales</taxon>
        <taxon>Actinomycetaceae</taxon>
        <taxon>Actinomyces</taxon>
    </lineage>
</organism>
<dbReference type="KEGG" id="amam:HPC72_08765"/>
<proteinExistence type="predicted"/>
<dbReference type="Proteomes" id="UP000504752">
    <property type="component" value="Chromosome"/>
</dbReference>
<name>A0A6M8B309_9ACTO</name>
<protein>
    <submittedName>
        <fullName evidence="2">ABC transporter permease subunit</fullName>
    </submittedName>
</protein>
<dbReference type="GO" id="GO:0140359">
    <property type="term" value="F:ABC-type transporter activity"/>
    <property type="evidence" value="ECO:0007669"/>
    <property type="project" value="InterPro"/>
</dbReference>
<evidence type="ECO:0000256" key="1">
    <source>
        <dbReference type="SAM" id="Phobius"/>
    </source>
</evidence>
<gene>
    <name evidence="2" type="ORF">HPC72_08765</name>
</gene>
<dbReference type="AlphaFoldDB" id="A0A6M8B309"/>
<feature type="transmembrane region" description="Helical" evidence="1">
    <location>
        <begin position="196"/>
        <end position="217"/>
    </location>
</feature>
<accession>A0A6M8B309</accession>
<reference evidence="2 3" key="1">
    <citation type="submission" date="2020-05" db="EMBL/GenBank/DDBJ databases">
        <title>Actinomyces sp. zg-325.</title>
        <authorList>
            <person name="Yang C."/>
        </authorList>
    </citation>
    <scope>NUCLEOTIDE SEQUENCE [LARGE SCALE GENOMIC DNA]</scope>
    <source>
        <strain evidence="3">zg-325</strain>
    </source>
</reference>
<sequence length="278" mass="29472">MTAPSTPGAARRATRAQRINGKQTFGRALRSEWLKLRTLRSTWVTSAITMIITVLFGAGIAIVFGRSSQSDLTAQAADTIIAGTSFGQIAVAVLAALIITGEYASGQIRSTLTAIPHRSQVLAAKALVTAAFSFLLGAVSILLAWAISAPFIGDHAVSLTNAEYAGYIWGAGLGFAAIALMSLALGFIFRSTAGAISLAVVLLFVITIPLSLLSARFEWAKNLAELLPGNAVLALTDPFSRARSWSGFLDHWQAALVACAWFIIPMIIAYVIFSRRDA</sequence>